<dbReference type="EMBL" id="CP081303">
    <property type="protein sequence ID" value="QZE14214.1"/>
    <property type="molecule type" value="Genomic_DNA"/>
</dbReference>
<keyword evidence="1" id="KW-0378">Hydrolase</keyword>
<reference evidence="1" key="1">
    <citation type="submission" date="2021-08" db="EMBL/GenBank/DDBJ databases">
        <title>Novel anaerobic bacterium isolated from sea squirt in East Sea, Republic of Korea.</title>
        <authorList>
            <person name="Nguyen T.H."/>
            <person name="Li Z."/>
            <person name="Lee Y.-J."/>
            <person name="Ko J."/>
            <person name="Kim S.-G."/>
        </authorList>
    </citation>
    <scope>NUCLEOTIDE SEQUENCE</scope>
    <source>
        <strain evidence="1">KCTC 25031</strain>
    </source>
</reference>
<gene>
    <name evidence="1" type="primary">pulA</name>
    <name evidence="1" type="ORF">K4L44_17135</name>
</gene>
<accession>A0AC61NR21</accession>
<evidence type="ECO:0000313" key="2">
    <source>
        <dbReference type="Proteomes" id="UP000826212"/>
    </source>
</evidence>
<evidence type="ECO:0000313" key="1">
    <source>
        <dbReference type="EMBL" id="QZE14214.1"/>
    </source>
</evidence>
<protein>
    <submittedName>
        <fullName evidence="1">Type I pullulanase</fullName>
        <ecNumber evidence="1">3.2.1.41</ecNumber>
    </submittedName>
</protein>
<organism evidence="1 2">
    <name type="scientific">Halosquirtibacter laminarini</name>
    <dbReference type="NCBI Taxonomy" id="3374600"/>
    <lineage>
        <taxon>Bacteria</taxon>
        <taxon>Pseudomonadati</taxon>
        <taxon>Bacteroidota</taxon>
        <taxon>Bacteroidia</taxon>
        <taxon>Marinilabiliales</taxon>
        <taxon>Prolixibacteraceae</taxon>
        <taxon>Halosquirtibacter</taxon>
    </lineage>
</organism>
<name>A0AC61NR21_9BACT</name>
<sequence>MTPTHNTSHKVDLDSRQINQDLDLGIHYTKEKTSLKLWSLDAKRIIWRIYSNGSGGSLLFEVLLKSKGNGIWDAEIDKDLDDLYYTIQVEGEEGWLNQVPDIYAKSTGINGIRGYIFDSNKTYPDGWGNDSYVKLKRYTDAVLYEMSIRDFTIHPDSGVENSGLFLGLTEQNTQNSYGQSTGLDHLVELGITHVHLLPVADFVSIDEKLPKDKYNWGYDPLNFNTLEGAYSTAPENGLKRMIEFKKMVLALHKKGIGVVLDVVYNHTGLIKNNYFEELYPGYYFRKYSDGTLSNASGCGNELATEKEMVRKYIIDSLKFWCENYHIDGFRFDLMGIYDIETMNIIQEELRAINPSILLYGEGWSADKSVLEENQRAVKANTSKLQNIACFSDEFRDTLKGNQFNSNSLGFISGLQNQEESLKKAIIGGLEHTQINNTLIPQQNWANNAAQVVNYFSCHDDYTIYDKLSLVTPSEQNSSKILRVKLALAITLFSQGIPFLHSGVELLRSKEGIQNSYKSPDFINQIKWSDKKGEIKNLSSYLRNLIKIRKEISEFRLSEIENIEEVISFSEDYIPGIVNFSMNISSKNRWNIHKLTVVFSNHTEILPLNISNEHSFQLDIESLQLKEIRPDISINIKPLSTSIFVCL</sequence>
<keyword evidence="1" id="KW-0326">Glycosidase</keyword>
<dbReference type="EC" id="3.2.1.41" evidence="1"/>
<keyword evidence="2" id="KW-1185">Reference proteome</keyword>
<dbReference type="Proteomes" id="UP000826212">
    <property type="component" value="Chromosome"/>
</dbReference>
<proteinExistence type="predicted"/>